<dbReference type="AlphaFoldDB" id="A0A7W3LRX6"/>
<evidence type="ECO:0000259" key="3">
    <source>
        <dbReference type="PROSITE" id="PS51819"/>
    </source>
</evidence>
<dbReference type="RefSeq" id="WP_182845411.1">
    <property type="nucleotide sequence ID" value="NZ_BAAALP010000059.1"/>
</dbReference>
<keyword evidence="1" id="KW-0479">Metal-binding</keyword>
<accession>A0A7W3LRX6</accession>
<dbReference type="Gene3D" id="3.10.180.10">
    <property type="entry name" value="2,3-Dihydroxybiphenyl 1,2-Dioxygenase, domain 1"/>
    <property type="match status" value="1"/>
</dbReference>
<dbReference type="PANTHER" id="PTHR43048">
    <property type="entry name" value="METHYLMALONYL-COA EPIMERASE"/>
    <property type="match status" value="1"/>
</dbReference>
<dbReference type="GO" id="GO:0004493">
    <property type="term" value="F:methylmalonyl-CoA epimerase activity"/>
    <property type="evidence" value="ECO:0007669"/>
    <property type="project" value="TreeGrafter"/>
</dbReference>
<dbReference type="InterPro" id="IPR004360">
    <property type="entry name" value="Glyas_Fos-R_dOase_dom"/>
</dbReference>
<feature type="domain" description="VOC" evidence="3">
    <location>
        <begin position="7"/>
        <end position="138"/>
    </location>
</feature>
<dbReference type="SUPFAM" id="SSF54593">
    <property type="entry name" value="Glyoxalase/Bleomycin resistance protein/Dihydroxybiphenyl dioxygenase"/>
    <property type="match status" value="1"/>
</dbReference>
<comment type="caution">
    <text evidence="4">The sequence shown here is derived from an EMBL/GenBank/DDBJ whole genome shotgun (WGS) entry which is preliminary data.</text>
</comment>
<gene>
    <name evidence="4" type="ORF">HNR61_004861</name>
</gene>
<dbReference type="InterPro" id="IPR037523">
    <property type="entry name" value="VOC_core"/>
</dbReference>
<sequence length="166" mass="17254">MTGPDLKLSACALTVHDVDEALGFYRDVLGFEVRGDGESAGVRRVSVGPPSQPDVGILLQPPGAGPGVSPTDRQTIQDLLSNGLLGHLVFVTDDCDAAFEHIEATGAEVMQEPVDRPGGTRDCAFLDPSGNTLRFTQPPPAAQSAPPVALRGGEGPCDPTWRAAPS</sequence>
<protein>
    <submittedName>
        <fullName evidence="4">Putative enzyme related to lactoylglutathione lyase</fullName>
    </submittedName>
</protein>
<dbReference type="GO" id="GO:0046872">
    <property type="term" value="F:metal ion binding"/>
    <property type="evidence" value="ECO:0007669"/>
    <property type="project" value="UniProtKB-KW"/>
</dbReference>
<dbReference type="InterPro" id="IPR029068">
    <property type="entry name" value="Glyas_Bleomycin-R_OHBP_Dase"/>
</dbReference>
<evidence type="ECO:0000313" key="5">
    <source>
        <dbReference type="Proteomes" id="UP000572680"/>
    </source>
</evidence>
<dbReference type="PANTHER" id="PTHR43048:SF4">
    <property type="entry name" value="RING-CLEAVING DIOXYGENASE-RELATED"/>
    <property type="match status" value="1"/>
</dbReference>
<evidence type="ECO:0000256" key="2">
    <source>
        <dbReference type="SAM" id="MobiDB-lite"/>
    </source>
</evidence>
<reference evidence="4 5" key="1">
    <citation type="submission" date="2020-08" db="EMBL/GenBank/DDBJ databases">
        <title>Genomic Encyclopedia of Type Strains, Phase IV (KMG-IV): sequencing the most valuable type-strain genomes for metagenomic binning, comparative biology and taxonomic classification.</title>
        <authorList>
            <person name="Goeker M."/>
        </authorList>
    </citation>
    <scope>NUCLEOTIDE SEQUENCE [LARGE SCALE GENOMIC DNA]</scope>
    <source>
        <strain evidence="4 5">DSM 44197</strain>
    </source>
</reference>
<keyword evidence="5" id="KW-1185">Reference proteome</keyword>
<dbReference type="Pfam" id="PF00903">
    <property type="entry name" value="Glyoxalase"/>
    <property type="match status" value="1"/>
</dbReference>
<dbReference type="GO" id="GO:0046491">
    <property type="term" value="P:L-methylmalonyl-CoA metabolic process"/>
    <property type="evidence" value="ECO:0007669"/>
    <property type="project" value="TreeGrafter"/>
</dbReference>
<feature type="region of interest" description="Disordered" evidence="2">
    <location>
        <begin position="129"/>
        <end position="166"/>
    </location>
</feature>
<organism evidence="4 5">
    <name type="scientific">Actinomadura namibiensis</name>
    <dbReference type="NCBI Taxonomy" id="182080"/>
    <lineage>
        <taxon>Bacteria</taxon>
        <taxon>Bacillati</taxon>
        <taxon>Actinomycetota</taxon>
        <taxon>Actinomycetes</taxon>
        <taxon>Streptosporangiales</taxon>
        <taxon>Thermomonosporaceae</taxon>
        <taxon>Actinomadura</taxon>
    </lineage>
</organism>
<dbReference type="PROSITE" id="PS51819">
    <property type="entry name" value="VOC"/>
    <property type="match status" value="1"/>
</dbReference>
<evidence type="ECO:0000313" key="4">
    <source>
        <dbReference type="EMBL" id="MBA8953211.1"/>
    </source>
</evidence>
<dbReference type="GO" id="GO:0016829">
    <property type="term" value="F:lyase activity"/>
    <property type="evidence" value="ECO:0007669"/>
    <property type="project" value="UniProtKB-KW"/>
</dbReference>
<dbReference type="InterPro" id="IPR051785">
    <property type="entry name" value="MMCE/EMCE_epimerase"/>
</dbReference>
<dbReference type="Proteomes" id="UP000572680">
    <property type="component" value="Unassembled WGS sequence"/>
</dbReference>
<keyword evidence="4" id="KW-0456">Lyase</keyword>
<name>A0A7W3LRX6_ACTNM</name>
<proteinExistence type="predicted"/>
<dbReference type="EMBL" id="JACJIA010000006">
    <property type="protein sequence ID" value="MBA8953211.1"/>
    <property type="molecule type" value="Genomic_DNA"/>
</dbReference>
<evidence type="ECO:0000256" key="1">
    <source>
        <dbReference type="ARBA" id="ARBA00022723"/>
    </source>
</evidence>